<reference evidence="1 2" key="1">
    <citation type="journal article" date="2017" name="Nature">
        <title>The Apostasia genome and the evolution of orchids.</title>
        <authorList>
            <person name="Zhang G.Q."/>
            <person name="Liu K.W."/>
            <person name="Li Z."/>
            <person name="Lohaus R."/>
            <person name="Hsiao Y.Y."/>
            <person name="Niu S.C."/>
            <person name="Wang J.Y."/>
            <person name="Lin Y.C."/>
            <person name="Xu Q."/>
            <person name="Chen L.J."/>
            <person name="Yoshida K."/>
            <person name="Fujiwara S."/>
            <person name="Wang Z.W."/>
            <person name="Zhang Y.Q."/>
            <person name="Mitsuda N."/>
            <person name="Wang M."/>
            <person name="Liu G.H."/>
            <person name="Pecoraro L."/>
            <person name="Huang H.X."/>
            <person name="Xiao X.J."/>
            <person name="Lin M."/>
            <person name="Wu X.Y."/>
            <person name="Wu W.L."/>
            <person name="Chen Y.Y."/>
            <person name="Chang S.B."/>
            <person name="Sakamoto S."/>
            <person name="Ohme-Takagi M."/>
            <person name="Yagi M."/>
            <person name="Zeng S.J."/>
            <person name="Shen C.Y."/>
            <person name="Yeh C.M."/>
            <person name="Luo Y.B."/>
            <person name="Tsai W.C."/>
            <person name="Van de Peer Y."/>
            <person name="Liu Z.J."/>
        </authorList>
    </citation>
    <scope>NUCLEOTIDE SEQUENCE [LARGE SCALE GENOMIC DNA]</scope>
    <source>
        <strain evidence="2">cv. Shenzhen</strain>
        <tissue evidence="1">Stem</tissue>
    </source>
</reference>
<evidence type="ECO:0000313" key="2">
    <source>
        <dbReference type="Proteomes" id="UP000236161"/>
    </source>
</evidence>
<gene>
    <name evidence="1" type="ORF">AXF42_Ash003859</name>
</gene>
<evidence type="ECO:0000313" key="1">
    <source>
        <dbReference type="EMBL" id="PKA55222.1"/>
    </source>
</evidence>
<organism evidence="1 2">
    <name type="scientific">Apostasia shenzhenica</name>
    <dbReference type="NCBI Taxonomy" id="1088818"/>
    <lineage>
        <taxon>Eukaryota</taxon>
        <taxon>Viridiplantae</taxon>
        <taxon>Streptophyta</taxon>
        <taxon>Embryophyta</taxon>
        <taxon>Tracheophyta</taxon>
        <taxon>Spermatophyta</taxon>
        <taxon>Magnoliopsida</taxon>
        <taxon>Liliopsida</taxon>
        <taxon>Asparagales</taxon>
        <taxon>Orchidaceae</taxon>
        <taxon>Apostasioideae</taxon>
        <taxon>Apostasia</taxon>
    </lineage>
</organism>
<dbReference type="EMBL" id="KZ451980">
    <property type="protein sequence ID" value="PKA55222.1"/>
    <property type="molecule type" value="Genomic_DNA"/>
</dbReference>
<dbReference type="AlphaFoldDB" id="A0A2I0AI46"/>
<protein>
    <submittedName>
        <fullName evidence="1">Uncharacterized protein</fullName>
    </submittedName>
</protein>
<keyword evidence="2" id="KW-1185">Reference proteome</keyword>
<accession>A0A2I0AI46</accession>
<dbReference type="Proteomes" id="UP000236161">
    <property type="component" value="Unassembled WGS sequence"/>
</dbReference>
<dbReference type="OrthoDB" id="10500163at2759"/>
<sequence>MLGLFDGKSSTHRNAISRNLSISFSSTFPPKPPFLKATSMTSFSFPSPTLIFTHPTRFVSPKSSLSVGRRPVMISSSTTPKEYTSPFAVHRKLW</sequence>
<proteinExistence type="predicted"/>
<name>A0A2I0AI46_9ASPA</name>